<evidence type="ECO:0008006" key="4">
    <source>
        <dbReference type="Google" id="ProtNLM"/>
    </source>
</evidence>
<evidence type="ECO:0000256" key="1">
    <source>
        <dbReference type="SAM" id="Phobius"/>
    </source>
</evidence>
<dbReference type="AlphaFoldDB" id="A0A1B1BF56"/>
<evidence type="ECO:0000313" key="3">
    <source>
        <dbReference type="Proteomes" id="UP000092582"/>
    </source>
</evidence>
<dbReference type="EMBL" id="CP016282">
    <property type="protein sequence ID" value="ANP71231.1"/>
    <property type="molecule type" value="Genomic_DNA"/>
</dbReference>
<organism evidence="2 3">
    <name type="scientific">Cryobacterium arcticum</name>
    <dbReference type="NCBI Taxonomy" id="670052"/>
    <lineage>
        <taxon>Bacteria</taxon>
        <taxon>Bacillati</taxon>
        <taxon>Actinomycetota</taxon>
        <taxon>Actinomycetes</taxon>
        <taxon>Micrococcales</taxon>
        <taxon>Microbacteriaceae</taxon>
        <taxon>Cryobacterium</taxon>
    </lineage>
</organism>
<dbReference type="STRING" id="670052.PA27867_0257"/>
<keyword evidence="1" id="KW-1133">Transmembrane helix</keyword>
<dbReference type="Proteomes" id="UP000092582">
    <property type="component" value="Chromosome 1"/>
</dbReference>
<sequence>MTGKSPTRPTLPSPVHPVHPRADQLSRWAMVAGIVAFLGGWLPVLGLILGVIGVVLGLLAKRRSNRPELGLTALILSALAVITNIVIDVIIVISFVEQINNLPG</sequence>
<proteinExistence type="predicted"/>
<gene>
    <name evidence="2" type="ORF">PA27867_0257</name>
</gene>
<accession>A0A1B1BF56</accession>
<keyword evidence="3" id="KW-1185">Reference proteome</keyword>
<feature type="transmembrane region" description="Helical" evidence="1">
    <location>
        <begin position="28"/>
        <end position="59"/>
    </location>
</feature>
<evidence type="ECO:0000313" key="2">
    <source>
        <dbReference type="EMBL" id="ANP71231.1"/>
    </source>
</evidence>
<dbReference type="RefSeq" id="WP_066592164.1">
    <property type="nucleotide sequence ID" value="NZ_CP016282.1"/>
</dbReference>
<protein>
    <recommendedName>
        <fullName evidence="4">DUF4190 domain-containing protein</fullName>
    </recommendedName>
</protein>
<dbReference type="KEGG" id="cart:PA27867_0257"/>
<feature type="transmembrane region" description="Helical" evidence="1">
    <location>
        <begin position="71"/>
        <end position="96"/>
    </location>
</feature>
<keyword evidence="1" id="KW-0472">Membrane</keyword>
<keyword evidence="1" id="KW-0812">Transmembrane</keyword>
<dbReference type="OrthoDB" id="5119985at2"/>
<name>A0A1B1BF56_9MICO</name>
<reference evidence="2 3" key="1">
    <citation type="submission" date="2016-06" db="EMBL/GenBank/DDBJ databases">
        <title>Genome sequencing of Cryobacterium arcticum PAMC 27867.</title>
        <authorList>
            <person name="Lee J."/>
            <person name="Kim O.-S."/>
        </authorList>
    </citation>
    <scope>NUCLEOTIDE SEQUENCE [LARGE SCALE GENOMIC DNA]</scope>
    <source>
        <strain evidence="2 3">PAMC 27867</strain>
    </source>
</reference>